<dbReference type="InterPro" id="IPR011991">
    <property type="entry name" value="ArsR-like_HTH"/>
</dbReference>
<comment type="caution">
    <text evidence="2">The sequence shown here is derived from an EMBL/GenBank/DDBJ whole genome shotgun (WGS) entry which is preliminary data.</text>
</comment>
<keyword evidence="3" id="KW-1185">Reference proteome</keyword>
<dbReference type="AlphaFoldDB" id="A0A0A3JWX4"/>
<organism evidence="2 3">
    <name type="scientific">Ureibacillus massiliensis 4400831 = CIP 108448 = CCUG 49529</name>
    <dbReference type="NCBI Taxonomy" id="1211035"/>
    <lineage>
        <taxon>Bacteria</taxon>
        <taxon>Bacillati</taxon>
        <taxon>Bacillota</taxon>
        <taxon>Bacilli</taxon>
        <taxon>Bacillales</taxon>
        <taxon>Caryophanaceae</taxon>
        <taxon>Ureibacillus</taxon>
    </lineage>
</organism>
<dbReference type="EMBL" id="JPVQ01000006">
    <property type="protein sequence ID" value="KGR91507.1"/>
    <property type="molecule type" value="Genomic_DNA"/>
</dbReference>
<evidence type="ECO:0000313" key="3">
    <source>
        <dbReference type="Proteomes" id="UP000030595"/>
    </source>
</evidence>
<dbReference type="OrthoDB" id="2729610at2"/>
<reference evidence="2 3" key="1">
    <citation type="submission" date="2014-02" db="EMBL/GenBank/DDBJ databases">
        <title>Draft genome sequence of Lysinibacillus massiliensis CCUG 49529.</title>
        <authorList>
            <person name="Zhang F."/>
            <person name="Wang G."/>
            <person name="Zhang L."/>
        </authorList>
    </citation>
    <scope>NUCLEOTIDE SEQUENCE [LARGE SCALE GENOMIC DNA]</scope>
    <source>
        <strain evidence="2 3">CCUG 49529</strain>
    </source>
</reference>
<dbReference type="CDD" id="cd00090">
    <property type="entry name" value="HTH_ARSR"/>
    <property type="match status" value="1"/>
</dbReference>
<dbReference type="InterPro" id="IPR036388">
    <property type="entry name" value="WH-like_DNA-bd_sf"/>
</dbReference>
<accession>A0A0A3JWX4</accession>
<dbReference type="SUPFAM" id="SSF46785">
    <property type="entry name" value="Winged helix' DNA-binding domain"/>
    <property type="match status" value="1"/>
</dbReference>
<evidence type="ECO:0000256" key="1">
    <source>
        <dbReference type="ARBA" id="ARBA00023125"/>
    </source>
</evidence>
<dbReference type="eggNOG" id="COG2345">
    <property type="taxonomic scope" value="Bacteria"/>
</dbReference>
<protein>
    <submittedName>
        <fullName evidence="2">Transcriptional regulator</fullName>
    </submittedName>
</protein>
<gene>
    <name evidence="2" type="ORF">CD30_05480</name>
</gene>
<proteinExistence type="predicted"/>
<dbReference type="RefSeq" id="WP_036173499.1">
    <property type="nucleotide sequence ID" value="NZ_AVCZ01000006.1"/>
</dbReference>
<dbReference type="GO" id="GO:0003677">
    <property type="term" value="F:DNA binding"/>
    <property type="evidence" value="ECO:0007669"/>
    <property type="project" value="UniProtKB-KW"/>
</dbReference>
<dbReference type="Gene3D" id="1.10.10.10">
    <property type="entry name" value="Winged helix-like DNA-binding domain superfamily/Winged helix DNA-binding domain"/>
    <property type="match status" value="1"/>
</dbReference>
<name>A0A0A3JWX4_9BACL</name>
<evidence type="ECO:0000313" key="2">
    <source>
        <dbReference type="EMBL" id="KGR91507.1"/>
    </source>
</evidence>
<dbReference type="InterPro" id="IPR036390">
    <property type="entry name" value="WH_DNA-bd_sf"/>
</dbReference>
<dbReference type="Proteomes" id="UP000030595">
    <property type="component" value="Unassembled WGS sequence"/>
</dbReference>
<sequence length="233" mass="26855">MKNHMKVLNTLADETRFQIYDFILKHKKSYTVQDIADQFSIHPNVARLHLTKLCEIGIVQYQFEKSGKGGRPGRVYKASEEGIVLSFPKRDDNRILKWALKSFQLMGQEAVEIIKTVSYEDGFNEMTNALNKEASMKHSIEFDDKLQLLTKSVSLIGYIPSVIQTSDGKKLMFTIYNCPFKENLSENENLICTIHESFIKGQVDALFEQHELIQIDSMINNCDNCMYQINLKD</sequence>
<keyword evidence="1" id="KW-0238">DNA-binding</keyword>